<proteinExistence type="predicted"/>
<gene>
    <name evidence="1" type="ORF">B7P43_G14321</name>
</gene>
<evidence type="ECO:0000313" key="1">
    <source>
        <dbReference type="EMBL" id="PNF26503.1"/>
    </source>
</evidence>
<name>A0A2J7QD51_9NEOP</name>
<organism evidence="1 2">
    <name type="scientific">Cryptotermes secundus</name>
    <dbReference type="NCBI Taxonomy" id="105785"/>
    <lineage>
        <taxon>Eukaryota</taxon>
        <taxon>Metazoa</taxon>
        <taxon>Ecdysozoa</taxon>
        <taxon>Arthropoda</taxon>
        <taxon>Hexapoda</taxon>
        <taxon>Insecta</taxon>
        <taxon>Pterygota</taxon>
        <taxon>Neoptera</taxon>
        <taxon>Polyneoptera</taxon>
        <taxon>Dictyoptera</taxon>
        <taxon>Blattodea</taxon>
        <taxon>Blattoidea</taxon>
        <taxon>Termitoidae</taxon>
        <taxon>Kalotermitidae</taxon>
        <taxon>Cryptotermitinae</taxon>
        <taxon>Cryptotermes</taxon>
    </lineage>
</organism>
<sequence>MSPVIIFVERLPSLWRVISSGKMVPMVPFQEIHWNHIEYACFYERVVGFWNQNGHFQVTDGRTNITRFVLHTVIYLNINLQNTFHNESKHIL</sequence>
<accession>A0A2J7QD51</accession>
<evidence type="ECO:0000313" key="2">
    <source>
        <dbReference type="Proteomes" id="UP000235965"/>
    </source>
</evidence>
<dbReference type="InParanoid" id="A0A2J7QD51"/>
<dbReference type="AlphaFoldDB" id="A0A2J7QD51"/>
<reference evidence="1 2" key="1">
    <citation type="submission" date="2017-12" db="EMBL/GenBank/DDBJ databases">
        <title>Hemimetabolous genomes reveal molecular basis of termite eusociality.</title>
        <authorList>
            <person name="Harrison M.C."/>
            <person name="Jongepier E."/>
            <person name="Robertson H.M."/>
            <person name="Arning N."/>
            <person name="Bitard-Feildel T."/>
            <person name="Chao H."/>
            <person name="Childers C.P."/>
            <person name="Dinh H."/>
            <person name="Doddapaneni H."/>
            <person name="Dugan S."/>
            <person name="Gowin J."/>
            <person name="Greiner C."/>
            <person name="Han Y."/>
            <person name="Hu H."/>
            <person name="Hughes D.S.T."/>
            <person name="Huylmans A.-K."/>
            <person name="Kemena C."/>
            <person name="Kremer L.P.M."/>
            <person name="Lee S.L."/>
            <person name="Lopez-Ezquerra A."/>
            <person name="Mallet L."/>
            <person name="Monroy-Kuhn J.M."/>
            <person name="Moser A."/>
            <person name="Murali S.C."/>
            <person name="Muzny D.M."/>
            <person name="Otani S."/>
            <person name="Piulachs M.-D."/>
            <person name="Poelchau M."/>
            <person name="Qu J."/>
            <person name="Schaub F."/>
            <person name="Wada-Katsumata A."/>
            <person name="Worley K.C."/>
            <person name="Xie Q."/>
            <person name="Ylla G."/>
            <person name="Poulsen M."/>
            <person name="Gibbs R.A."/>
            <person name="Schal C."/>
            <person name="Richards S."/>
            <person name="Belles X."/>
            <person name="Korb J."/>
            <person name="Bornberg-Bauer E."/>
        </authorList>
    </citation>
    <scope>NUCLEOTIDE SEQUENCE [LARGE SCALE GENOMIC DNA]</scope>
    <source>
        <tissue evidence="1">Whole body</tissue>
    </source>
</reference>
<protein>
    <submittedName>
        <fullName evidence="1">Uncharacterized protein</fullName>
    </submittedName>
</protein>
<dbReference type="Proteomes" id="UP000235965">
    <property type="component" value="Unassembled WGS sequence"/>
</dbReference>
<keyword evidence="2" id="KW-1185">Reference proteome</keyword>
<comment type="caution">
    <text evidence="1">The sequence shown here is derived from an EMBL/GenBank/DDBJ whole genome shotgun (WGS) entry which is preliminary data.</text>
</comment>
<dbReference type="EMBL" id="NEVH01015828">
    <property type="protein sequence ID" value="PNF26503.1"/>
    <property type="molecule type" value="Genomic_DNA"/>
</dbReference>